<evidence type="ECO:0000256" key="1">
    <source>
        <dbReference type="SAM" id="SignalP"/>
    </source>
</evidence>
<sequence length="115" mass="12563">MRSFAMNAYVIFTLLIMGHLCQVQAATLSGPPMTTDDAKELLTEELSRYIMDHRGDLIEALKGIKGAADETNEHIHPAVVSVSKKIVESVADATIGFVVNKLLGHLLDRPTEPSF</sequence>
<evidence type="ECO:0000313" key="2">
    <source>
        <dbReference type="EMBL" id="NIE44401.1"/>
    </source>
</evidence>
<protein>
    <submittedName>
        <fullName evidence="2">Putative conserved secreted protein</fullName>
    </submittedName>
</protein>
<dbReference type="VEuPathDB" id="VectorBase:LOC119163479"/>
<feature type="chain" id="PRO_5026246382" evidence="1">
    <location>
        <begin position="26"/>
        <end position="115"/>
    </location>
</feature>
<proteinExistence type="predicted"/>
<keyword evidence="1" id="KW-0732">Signal</keyword>
<organism evidence="2">
    <name type="scientific">Rhipicephalus microplus</name>
    <name type="common">Cattle tick</name>
    <name type="synonym">Boophilus microplus</name>
    <dbReference type="NCBI Taxonomy" id="6941"/>
    <lineage>
        <taxon>Eukaryota</taxon>
        <taxon>Metazoa</taxon>
        <taxon>Ecdysozoa</taxon>
        <taxon>Arthropoda</taxon>
        <taxon>Chelicerata</taxon>
        <taxon>Arachnida</taxon>
        <taxon>Acari</taxon>
        <taxon>Parasitiformes</taxon>
        <taxon>Ixodida</taxon>
        <taxon>Ixodoidea</taxon>
        <taxon>Ixodidae</taxon>
        <taxon>Rhipicephalinae</taxon>
        <taxon>Rhipicephalus</taxon>
        <taxon>Boophilus</taxon>
    </lineage>
</organism>
<name>A0A6G5A068_RHIMP</name>
<accession>A0A6G5A068</accession>
<reference evidence="2" key="1">
    <citation type="submission" date="2020-03" db="EMBL/GenBank/DDBJ databases">
        <title>A transcriptome and proteome of the tick Rhipicephalus microplus shaped by the genetic composition of its hosts and developmental stage.</title>
        <authorList>
            <person name="Garcia G.R."/>
            <person name="Ribeiro J.M.C."/>
            <person name="Maruyama S.R."/>
            <person name="Gardinasse L.G."/>
            <person name="Nelson K."/>
            <person name="Ferreira B.R."/>
            <person name="Andrade T.G."/>
            <person name="Santos I.K.F.M."/>
        </authorList>
    </citation>
    <scope>NUCLEOTIDE SEQUENCE</scope>
    <source>
        <strain evidence="2">NSGR</strain>
        <tissue evidence="2">Salivary glands</tissue>
    </source>
</reference>
<feature type="signal peptide" evidence="1">
    <location>
        <begin position="1"/>
        <end position="25"/>
    </location>
</feature>
<dbReference type="AlphaFoldDB" id="A0A6G5A068"/>
<dbReference type="EMBL" id="GIKN01002128">
    <property type="protein sequence ID" value="NIE44401.1"/>
    <property type="molecule type" value="Transcribed_RNA"/>
</dbReference>